<dbReference type="EMBL" id="JAHQIW010004635">
    <property type="protein sequence ID" value="KAJ1363187.1"/>
    <property type="molecule type" value="Genomic_DNA"/>
</dbReference>
<evidence type="ECO:0000313" key="1">
    <source>
        <dbReference type="EMBL" id="KAJ1363187.1"/>
    </source>
</evidence>
<protein>
    <submittedName>
        <fullName evidence="1">Uncharacterized protein</fullName>
    </submittedName>
</protein>
<dbReference type="AlphaFoldDB" id="A0AAD5N6P0"/>
<accession>A0AAD5N6P0</accession>
<evidence type="ECO:0000313" key="2">
    <source>
        <dbReference type="Proteomes" id="UP001196413"/>
    </source>
</evidence>
<organism evidence="1 2">
    <name type="scientific">Parelaphostrongylus tenuis</name>
    <name type="common">Meningeal worm</name>
    <dbReference type="NCBI Taxonomy" id="148309"/>
    <lineage>
        <taxon>Eukaryota</taxon>
        <taxon>Metazoa</taxon>
        <taxon>Ecdysozoa</taxon>
        <taxon>Nematoda</taxon>
        <taxon>Chromadorea</taxon>
        <taxon>Rhabditida</taxon>
        <taxon>Rhabditina</taxon>
        <taxon>Rhabditomorpha</taxon>
        <taxon>Strongyloidea</taxon>
        <taxon>Metastrongylidae</taxon>
        <taxon>Parelaphostrongylus</taxon>
    </lineage>
</organism>
<keyword evidence="2" id="KW-1185">Reference proteome</keyword>
<reference evidence="1" key="1">
    <citation type="submission" date="2021-06" db="EMBL/GenBank/DDBJ databases">
        <title>Parelaphostrongylus tenuis whole genome reference sequence.</title>
        <authorList>
            <person name="Garwood T.J."/>
            <person name="Larsen P.A."/>
            <person name="Fountain-Jones N.M."/>
            <person name="Garbe J.R."/>
            <person name="Macchietto M.G."/>
            <person name="Kania S.A."/>
            <person name="Gerhold R.W."/>
            <person name="Richards J.E."/>
            <person name="Wolf T.M."/>
        </authorList>
    </citation>
    <scope>NUCLEOTIDE SEQUENCE</scope>
    <source>
        <strain evidence="1">MNPRO001-30</strain>
        <tissue evidence="1">Meninges</tissue>
    </source>
</reference>
<gene>
    <name evidence="1" type="ORF">KIN20_022996</name>
</gene>
<comment type="caution">
    <text evidence="1">The sequence shown here is derived from an EMBL/GenBank/DDBJ whole genome shotgun (WGS) entry which is preliminary data.</text>
</comment>
<proteinExistence type="predicted"/>
<name>A0AAD5N6P0_PARTN</name>
<dbReference type="Proteomes" id="UP001196413">
    <property type="component" value="Unassembled WGS sequence"/>
</dbReference>
<sequence>MPHGVLNAKGVHRGEVKFGLRYRASFDTLSLEMTNRSTRDASKEICGAEKKGTMSHVLLQSDVINHVHYMGRHVGKARMIAGKIFKMAESLNVNRVNTGIRTASIN</sequence>